<evidence type="ECO:0000313" key="2">
    <source>
        <dbReference type="Proteomes" id="UP000001916"/>
    </source>
</evidence>
<dbReference type="STRING" id="526227.Mesil_1995"/>
<dbReference type="AlphaFoldDB" id="D7BH16"/>
<dbReference type="Proteomes" id="UP000001916">
    <property type="component" value="Chromosome"/>
</dbReference>
<name>D7BH16_ALLS1</name>
<dbReference type="RefSeq" id="WP_013158421.1">
    <property type="nucleotide sequence ID" value="NC_014212.1"/>
</dbReference>
<dbReference type="HOGENOM" id="CLU_2494257_0_0_0"/>
<proteinExistence type="predicted"/>
<reference evidence="1 2" key="1">
    <citation type="journal article" date="2010" name="Stand. Genomic Sci.">
        <title>Complete genome sequence of Meiothermus silvanus type strain (VI-R2).</title>
        <authorList>
            <person name="Sikorski J."/>
            <person name="Tindall B.J."/>
            <person name="Lowry S."/>
            <person name="Lucas S."/>
            <person name="Nolan M."/>
            <person name="Copeland A."/>
            <person name="Glavina Del Rio T."/>
            <person name="Tice H."/>
            <person name="Cheng J.F."/>
            <person name="Han C."/>
            <person name="Pitluck S."/>
            <person name="Liolios K."/>
            <person name="Ivanova N."/>
            <person name="Mavromatis K."/>
            <person name="Mikhailova N."/>
            <person name="Pati A."/>
            <person name="Goodwin L."/>
            <person name="Chen A."/>
            <person name="Palaniappan K."/>
            <person name="Land M."/>
            <person name="Hauser L."/>
            <person name="Chang Y.J."/>
            <person name="Jeffries C.D."/>
            <person name="Rohde M."/>
            <person name="Goker M."/>
            <person name="Woyke T."/>
            <person name="Bristow J."/>
            <person name="Eisen J.A."/>
            <person name="Markowitz V."/>
            <person name="Hugenholtz P."/>
            <person name="Kyrpides N.C."/>
            <person name="Klenk H.P."/>
            <person name="Lapidus A."/>
        </authorList>
    </citation>
    <scope>NUCLEOTIDE SEQUENCE [LARGE SCALE GENOMIC DNA]</scope>
    <source>
        <strain evidence="2">ATCC 700542 / DSM 9946 / VI-R2</strain>
    </source>
</reference>
<accession>D7BH16</accession>
<sequence>MDIIKAFEVSMRSPLPHGYKVTLEISRSDFRAHIAEWRSAKNLEFEVAGGIISGCMRGVVSNGGPKVWVDLFVDSRPPLEPYPHNR</sequence>
<gene>
    <name evidence="1" type="ordered locus">Mesil_1995</name>
</gene>
<organism evidence="1 2">
    <name type="scientific">Allomeiothermus silvanus (strain ATCC 700542 / DSM 9946 / NBRC 106475 / NCIMB 13440 / VI-R2)</name>
    <name type="common">Thermus silvanus</name>
    <dbReference type="NCBI Taxonomy" id="526227"/>
    <lineage>
        <taxon>Bacteria</taxon>
        <taxon>Thermotogati</taxon>
        <taxon>Deinococcota</taxon>
        <taxon>Deinococci</taxon>
        <taxon>Thermales</taxon>
        <taxon>Thermaceae</taxon>
        <taxon>Allomeiothermus</taxon>
    </lineage>
</organism>
<keyword evidence="2" id="KW-1185">Reference proteome</keyword>
<protein>
    <submittedName>
        <fullName evidence="1">Uncharacterized protein</fullName>
    </submittedName>
</protein>
<dbReference type="KEGG" id="msv:Mesil_1995"/>
<dbReference type="EMBL" id="CP002042">
    <property type="protein sequence ID" value="ADH63869.1"/>
    <property type="molecule type" value="Genomic_DNA"/>
</dbReference>
<evidence type="ECO:0000313" key="1">
    <source>
        <dbReference type="EMBL" id="ADH63869.1"/>
    </source>
</evidence>